<keyword evidence="4" id="KW-1185">Reference proteome</keyword>
<proteinExistence type="predicted"/>
<evidence type="ECO:0000313" key="3">
    <source>
        <dbReference type="EMBL" id="RKH07070.1"/>
    </source>
</evidence>
<sequence length="157" mass="16627">MRPALLSALLALATTGCAAPGFEKLYPGMTAAQVADTMGKGPARAQEFTDGSSAWYFDEDHCVLMRDHVLVAKSTTETRTAVRTPVASLKDQDKAWCGPPGTDGRREQRLETPFGTFKGTVDPAAVTEQVRNSVRNQKVPLAAPPASDGGQATQPAP</sequence>
<reference evidence="4" key="1">
    <citation type="submission" date="2018-09" db="EMBL/GenBank/DDBJ databases">
        <authorList>
            <person name="Livingstone P.G."/>
            <person name="Whitworth D.E."/>
        </authorList>
    </citation>
    <scope>NUCLEOTIDE SEQUENCE [LARGE SCALE GENOMIC DNA]</scope>
    <source>
        <strain evidence="4">CA043D</strain>
    </source>
</reference>
<evidence type="ECO:0008006" key="5">
    <source>
        <dbReference type="Google" id="ProtNLM"/>
    </source>
</evidence>
<gene>
    <name evidence="3" type="ORF">D7X32_03070</name>
</gene>
<protein>
    <recommendedName>
        <fullName evidence="5">Outer membrane protein assembly factor BamE</fullName>
    </recommendedName>
</protein>
<feature type="chain" id="PRO_5017252031" description="Outer membrane protein assembly factor BamE" evidence="2">
    <location>
        <begin position="19"/>
        <end position="157"/>
    </location>
</feature>
<feature type="region of interest" description="Disordered" evidence="1">
    <location>
        <begin position="134"/>
        <end position="157"/>
    </location>
</feature>
<dbReference type="AlphaFoldDB" id="A0A3A8KGG2"/>
<feature type="signal peptide" evidence="2">
    <location>
        <begin position="1"/>
        <end position="18"/>
    </location>
</feature>
<dbReference type="Proteomes" id="UP000268313">
    <property type="component" value="Unassembled WGS sequence"/>
</dbReference>
<organism evidence="3 4">
    <name type="scientific">Corallococcus carmarthensis</name>
    <dbReference type="NCBI Taxonomy" id="2316728"/>
    <lineage>
        <taxon>Bacteria</taxon>
        <taxon>Pseudomonadati</taxon>
        <taxon>Myxococcota</taxon>
        <taxon>Myxococcia</taxon>
        <taxon>Myxococcales</taxon>
        <taxon>Cystobacterineae</taxon>
        <taxon>Myxococcaceae</taxon>
        <taxon>Corallococcus</taxon>
    </lineage>
</organism>
<dbReference type="PROSITE" id="PS51257">
    <property type="entry name" value="PROKAR_LIPOPROTEIN"/>
    <property type="match status" value="1"/>
</dbReference>
<dbReference type="EMBL" id="RAWE01000006">
    <property type="protein sequence ID" value="RKH07070.1"/>
    <property type="molecule type" value="Genomic_DNA"/>
</dbReference>
<accession>A0A3A8KGG2</accession>
<dbReference type="OrthoDB" id="5382837at2"/>
<evidence type="ECO:0000256" key="2">
    <source>
        <dbReference type="SAM" id="SignalP"/>
    </source>
</evidence>
<evidence type="ECO:0000313" key="4">
    <source>
        <dbReference type="Proteomes" id="UP000268313"/>
    </source>
</evidence>
<keyword evidence="2" id="KW-0732">Signal</keyword>
<dbReference type="RefSeq" id="WP_120600983.1">
    <property type="nucleotide sequence ID" value="NZ_JABFJX010000431.1"/>
</dbReference>
<name>A0A3A8KGG2_9BACT</name>
<comment type="caution">
    <text evidence="3">The sequence shown here is derived from an EMBL/GenBank/DDBJ whole genome shotgun (WGS) entry which is preliminary data.</text>
</comment>
<evidence type="ECO:0000256" key="1">
    <source>
        <dbReference type="SAM" id="MobiDB-lite"/>
    </source>
</evidence>